<evidence type="ECO:0000259" key="2">
    <source>
        <dbReference type="Pfam" id="PF13304"/>
    </source>
</evidence>
<dbReference type="InterPro" id="IPR003959">
    <property type="entry name" value="ATPase_AAA_core"/>
</dbReference>
<evidence type="ECO:0000313" key="4">
    <source>
        <dbReference type="Proteomes" id="UP000272400"/>
    </source>
</evidence>
<dbReference type="AlphaFoldDB" id="A0A3N1CPQ6"/>
<dbReference type="SUPFAM" id="SSF52540">
    <property type="entry name" value="P-loop containing nucleoside triphosphate hydrolases"/>
    <property type="match status" value="1"/>
</dbReference>
<dbReference type="PANTHER" id="PTHR32182">
    <property type="entry name" value="DNA REPLICATION AND REPAIR PROTEIN RECF"/>
    <property type="match status" value="1"/>
</dbReference>
<sequence length="415" mass="45180">MITNIRINGFKSFLDFELDVPPFLALVGPNASGKSNLFDALALVADVVQHGPQRALTLQPRGSALDMFHRFEDGSSLDQLTIAVTALVEPGFGRTGALPMECTLVLDKSGEYPQVIEGRLRVIPRIEYGSLGEAVANGHWSLLAVTGVAGGHIDYADDDAEPEAEWADFSLVADHSSNSILLELFRLECATWRPYALEPRVMRLPVSAPDRGPLSLDGRNLAAVLHRLDREKVLWRLEADLAALIPGLREIKPLLDERRQEFDFDAVFAGVGSVLPRVLSDGTLRALALLAAAHDPGFRGVLAVEEVENGFHPGRVAELVRRLTRDLADLGEGEEAHGLRQVLLTSHSPALVAALWAEHSAGLRFVDVVTRIDGPGHRTSRVTRVLPVREDAEPGAAATPWDVERFLATVREGDL</sequence>
<dbReference type="InterPro" id="IPR014555">
    <property type="entry name" value="RecF-like"/>
</dbReference>
<gene>
    <name evidence="3" type="ORF">EDD29_0797</name>
</gene>
<keyword evidence="1" id="KW-0742">SOS response</keyword>
<dbReference type="GO" id="GO:0006302">
    <property type="term" value="P:double-strand break repair"/>
    <property type="evidence" value="ECO:0007669"/>
    <property type="project" value="TreeGrafter"/>
</dbReference>
<dbReference type="Pfam" id="PF13304">
    <property type="entry name" value="AAA_21"/>
    <property type="match status" value="2"/>
</dbReference>
<dbReference type="GO" id="GO:0016887">
    <property type="term" value="F:ATP hydrolysis activity"/>
    <property type="evidence" value="ECO:0007669"/>
    <property type="project" value="InterPro"/>
</dbReference>
<dbReference type="PIRSF" id="PIRSF029347">
    <property type="entry name" value="RecF"/>
    <property type="match status" value="1"/>
</dbReference>
<accession>A0A3N1CPQ6</accession>
<evidence type="ECO:0000313" key="3">
    <source>
        <dbReference type="EMBL" id="ROO83301.1"/>
    </source>
</evidence>
<dbReference type="Gene3D" id="3.40.50.300">
    <property type="entry name" value="P-loop containing nucleotide triphosphate hydrolases"/>
    <property type="match status" value="1"/>
</dbReference>
<keyword evidence="1" id="KW-0227">DNA damage</keyword>
<protein>
    <submittedName>
        <fullName evidence="3">Putative ATPase</fullName>
    </submittedName>
</protein>
<feature type="domain" description="ATPase AAA-type core" evidence="2">
    <location>
        <begin position="272"/>
        <end position="353"/>
    </location>
</feature>
<dbReference type="GO" id="GO:0005524">
    <property type="term" value="F:ATP binding"/>
    <property type="evidence" value="ECO:0007669"/>
    <property type="project" value="InterPro"/>
</dbReference>
<dbReference type="GO" id="GO:0009432">
    <property type="term" value="P:SOS response"/>
    <property type="evidence" value="ECO:0007669"/>
    <property type="project" value="UniProtKB-KW"/>
</dbReference>
<dbReference type="PANTHER" id="PTHR32182:SF22">
    <property type="entry name" value="ATP-DEPENDENT ENDONUCLEASE, OLD FAMILY-RELATED"/>
    <property type="match status" value="1"/>
</dbReference>
<dbReference type="EMBL" id="RJKE01000001">
    <property type="protein sequence ID" value="ROO83301.1"/>
    <property type="molecule type" value="Genomic_DNA"/>
</dbReference>
<evidence type="ECO:0000256" key="1">
    <source>
        <dbReference type="ARBA" id="ARBA00023236"/>
    </source>
</evidence>
<feature type="domain" description="ATPase AAA-type core" evidence="2">
    <location>
        <begin position="23"/>
        <end position="71"/>
    </location>
</feature>
<dbReference type="OrthoDB" id="104167at2"/>
<name>A0A3N1CPQ6_9ACTN</name>
<reference evidence="3 4" key="1">
    <citation type="submission" date="2018-11" db="EMBL/GenBank/DDBJ databases">
        <title>Sequencing the genomes of 1000 actinobacteria strains.</title>
        <authorList>
            <person name="Klenk H.-P."/>
        </authorList>
    </citation>
    <scope>NUCLEOTIDE SEQUENCE [LARGE SCALE GENOMIC DNA]</scope>
    <source>
        <strain evidence="3 4">DSM 44254</strain>
    </source>
</reference>
<dbReference type="GO" id="GO:0000731">
    <property type="term" value="P:DNA synthesis involved in DNA repair"/>
    <property type="evidence" value="ECO:0007669"/>
    <property type="project" value="TreeGrafter"/>
</dbReference>
<comment type="caution">
    <text evidence="3">The sequence shown here is derived from an EMBL/GenBank/DDBJ whole genome shotgun (WGS) entry which is preliminary data.</text>
</comment>
<organism evidence="3 4">
    <name type="scientific">Actinocorallia herbida</name>
    <dbReference type="NCBI Taxonomy" id="58109"/>
    <lineage>
        <taxon>Bacteria</taxon>
        <taxon>Bacillati</taxon>
        <taxon>Actinomycetota</taxon>
        <taxon>Actinomycetes</taxon>
        <taxon>Streptosporangiales</taxon>
        <taxon>Thermomonosporaceae</taxon>
        <taxon>Actinocorallia</taxon>
    </lineage>
</organism>
<dbReference type="InterPro" id="IPR027417">
    <property type="entry name" value="P-loop_NTPase"/>
</dbReference>
<dbReference type="RefSeq" id="WP_123662365.1">
    <property type="nucleotide sequence ID" value="NZ_RJKE01000001.1"/>
</dbReference>
<keyword evidence="4" id="KW-1185">Reference proteome</keyword>
<proteinExistence type="predicted"/>
<dbReference type="Proteomes" id="UP000272400">
    <property type="component" value="Unassembled WGS sequence"/>
</dbReference>